<evidence type="ECO:0000256" key="1">
    <source>
        <dbReference type="ARBA" id="ARBA00022630"/>
    </source>
</evidence>
<name>A0A0F9F728_9ZZZZ</name>
<dbReference type="SUPFAM" id="SSF52343">
    <property type="entry name" value="Ferredoxin reductase-like, C-terminal NADP-linked domain"/>
    <property type="match status" value="1"/>
</dbReference>
<dbReference type="Pfam" id="PF00175">
    <property type="entry name" value="NAD_binding_1"/>
    <property type="match status" value="1"/>
</dbReference>
<dbReference type="PANTHER" id="PTHR43644:SF1">
    <property type="entry name" value="NAD(P)H-FLAVIN REDUCTASE"/>
    <property type="match status" value="1"/>
</dbReference>
<dbReference type="EMBL" id="LAZR01033878">
    <property type="protein sequence ID" value="KKL46867.1"/>
    <property type="molecule type" value="Genomic_DNA"/>
</dbReference>
<dbReference type="InterPro" id="IPR039261">
    <property type="entry name" value="FNR_nucleotide-bd"/>
</dbReference>
<feature type="non-terminal residue" evidence="4">
    <location>
        <position position="1"/>
    </location>
</feature>
<reference evidence="4" key="1">
    <citation type="journal article" date="2015" name="Nature">
        <title>Complex archaea that bridge the gap between prokaryotes and eukaryotes.</title>
        <authorList>
            <person name="Spang A."/>
            <person name="Saw J.H."/>
            <person name="Jorgensen S.L."/>
            <person name="Zaremba-Niedzwiedzka K."/>
            <person name="Martijn J."/>
            <person name="Lind A.E."/>
            <person name="van Eijk R."/>
            <person name="Schleper C."/>
            <person name="Guy L."/>
            <person name="Ettema T.J."/>
        </authorList>
    </citation>
    <scope>NUCLEOTIDE SEQUENCE</scope>
</reference>
<dbReference type="AlphaFoldDB" id="A0A0F9F728"/>
<dbReference type="InterPro" id="IPR001433">
    <property type="entry name" value="OxRdtase_FAD/NAD-bd"/>
</dbReference>
<comment type="caution">
    <text evidence="4">The sequence shown here is derived from an EMBL/GenBank/DDBJ whole genome shotgun (WGS) entry which is preliminary data.</text>
</comment>
<evidence type="ECO:0000259" key="3">
    <source>
        <dbReference type="Pfam" id="PF00175"/>
    </source>
</evidence>
<sequence>GCGMAPMRNIILSIYDRWPDRTCWLFFGCRTTRDVFYLREWQELAAKHPNFHVAYALSDPLEPDEQWDGETGFIHLTVDKCLESGVARQAFLCGPPPMIEAVTRVLEDKGLRPADIFYDKF</sequence>
<evidence type="ECO:0000256" key="2">
    <source>
        <dbReference type="ARBA" id="ARBA00022827"/>
    </source>
</evidence>
<keyword evidence="1" id="KW-0285">Flavoprotein</keyword>
<dbReference type="GO" id="GO:0016491">
    <property type="term" value="F:oxidoreductase activity"/>
    <property type="evidence" value="ECO:0007669"/>
    <property type="project" value="InterPro"/>
</dbReference>
<organism evidence="4">
    <name type="scientific">marine sediment metagenome</name>
    <dbReference type="NCBI Taxonomy" id="412755"/>
    <lineage>
        <taxon>unclassified sequences</taxon>
        <taxon>metagenomes</taxon>
        <taxon>ecological metagenomes</taxon>
    </lineage>
</organism>
<gene>
    <name evidence="4" type="ORF">LCGC14_2341260</name>
</gene>
<feature type="domain" description="Oxidoreductase FAD/NAD(P)-binding" evidence="3">
    <location>
        <begin position="1"/>
        <end position="103"/>
    </location>
</feature>
<evidence type="ECO:0000313" key="4">
    <source>
        <dbReference type="EMBL" id="KKL46867.1"/>
    </source>
</evidence>
<accession>A0A0F9F728</accession>
<keyword evidence="2" id="KW-0274">FAD</keyword>
<dbReference type="Gene3D" id="3.40.50.80">
    <property type="entry name" value="Nucleotide-binding domain of ferredoxin-NADP reductase (FNR) module"/>
    <property type="match status" value="1"/>
</dbReference>
<proteinExistence type="predicted"/>
<protein>
    <recommendedName>
        <fullName evidence="3">Oxidoreductase FAD/NAD(P)-binding domain-containing protein</fullName>
    </recommendedName>
</protein>
<dbReference type="PANTHER" id="PTHR43644">
    <property type="entry name" value="NA(+)-TRANSLOCATING NADH-QUINONE REDUCTASE SUBUNIT"/>
    <property type="match status" value="1"/>
</dbReference>